<name>A0A2H0TP62_9BACT</name>
<accession>A0A2H0TP62</accession>
<proteinExistence type="predicted"/>
<gene>
    <name evidence="1" type="ORF">COU35_05300</name>
</gene>
<sequence>MSISVEYYSFNEKRADKLWEKFPDDFAKAKAGEKIESGWRAPLANLTYEGEARDEDTVINDLKFLDLYYGSVGTNPTPESGKQEYYVHKAIAEAAGLKHEADYQPKDDWIKIYSQIDDAYIETAVSIIMKDTGWENDEGREILIEFLRNVRPVVKDLKENEDSIFVTDWDTDWKVSPESAEELLMKRAKNHLENFRNLMSVN</sequence>
<comment type="caution">
    <text evidence="1">The sequence shown here is derived from an EMBL/GenBank/DDBJ whole genome shotgun (WGS) entry which is preliminary data.</text>
</comment>
<evidence type="ECO:0000313" key="2">
    <source>
        <dbReference type="Proteomes" id="UP000230154"/>
    </source>
</evidence>
<evidence type="ECO:0000313" key="1">
    <source>
        <dbReference type="EMBL" id="PIR73919.1"/>
    </source>
</evidence>
<protein>
    <submittedName>
        <fullName evidence="1">Uncharacterized protein</fullName>
    </submittedName>
</protein>
<dbReference type="AlphaFoldDB" id="A0A2H0TP62"/>
<dbReference type="EMBL" id="PFCB01000036">
    <property type="protein sequence ID" value="PIR73919.1"/>
    <property type="molecule type" value="Genomic_DNA"/>
</dbReference>
<reference evidence="2" key="1">
    <citation type="submission" date="2017-09" db="EMBL/GenBank/DDBJ databases">
        <title>Depth-based differentiation of microbial function through sediment-hosted aquifers and enrichment of novel symbionts in the deep terrestrial subsurface.</title>
        <authorList>
            <person name="Probst A.J."/>
            <person name="Ladd B."/>
            <person name="Jarett J.K."/>
            <person name="Geller-Mcgrath D.E."/>
            <person name="Sieber C.M.K."/>
            <person name="Emerson J.B."/>
            <person name="Anantharaman K."/>
            <person name="Thomas B.C."/>
            <person name="Malmstrom R."/>
            <person name="Stieglmeier M."/>
            <person name="Klingl A."/>
            <person name="Woyke T."/>
            <person name="Ryan C.M."/>
            <person name="Banfield J.F."/>
        </authorList>
    </citation>
    <scope>NUCLEOTIDE SEQUENCE [LARGE SCALE GENOMIC DNA]</scope>
</reference>
<dbReference type="Proteomes" id="UP000230154">
    <property type="component" value="Unassembled WGS sequence"/>
</dbReference>
<organism evidence="1 2">
    <name type="scientific">Candidatus Magasanikbacteria bacterium CG10_big_fil_rev_8_21_14_0_10_47_10</name>
    <dbReference type="NCBI Taxonomy" id="1974652"/>
    <lineage>
        <taxon>Bacteria</taxon>
        <taxon>Candidatus Magasanikiibacteriota</taxon>
    </lineage>
</organism>